<evidence type="ECO:0000259" key="2">
    <source>
        <dbReference type="Pfam" id="PF00462"/>
    </source>
</evidence>
<evidence type="ECO:0000313" key="3">
    <source>
        <dbReference type="EMBL" id="CAL1294136.1"/>
    </source>
</evidence>
<protein>
    <recommendedName>
        <fullName evidence="2">Glutaredoxin domain-containing protein</fullName>
    </recommendedName>
</protein>
<accession>A0AAV2BD28</accession>
<dbReference type="Proteomes" id="UP001497382">
    <property type="component" value="Unassembled WGS sequence"/>
</dbReference>
<keyword evidence="1" id="KW-0676">Redox-active center</keyword>
<dbReference type="InterPro" id="IPR004480">
    <property type="entry name" value="Monothiol_GRX-rel"/>
</dbReference>
<reference evidence="3 4" key="1">
    <citation type="submission" date="2024-04" db="EMBL/GenBank/DDBJ databases">
        <authorList>
            <person name="Rising A."/>
            <person name="Reimegard J."/>
            <person name="Sonavane S."/>
            <person name="Akerstrom W."/>
            <person name="Nylinder S."/>
            <person name="Hedman E."/>
            <person name="Kallberg Y."/>
        </authorList>
    </citation>
    <scope>NUCLEOTIDE SEQUENCE [LARGE SCALE GENOMIC DNA]</scope>
</reference>
<dbReference type="PROSITE" id="PS51354">
    <property type="entry name" value="GLUTAREDOXIN_2"/>
    <property type="match status" value="1"/>
</dbReference>
<dbReference type="InterPro" id="IPR002109">
    <property type="entry name" value="Glutaredoxin"/>
</dbReference>
<gene>
    <name evidence="3" type="ORF">LARSCL_LOCUS18556</name>
</gene>
<keyword evidence="4" id="KW-1185">Reference proteome</keyword>
<dbReference type="Gene3D" id="3.30.890.10">
    <property type="entry name" value="Methyl-cpg-binding Protein 2, Chain A"/>
    <property type="match status" value="1"/>
</dbReference>
<dbReference type="AlphaFoldDB" id="A0AAV2BD28"/>
<evidence type="ECO:0000256" key="1">
    <source>
        <dbReference type="ARBA" id="ARBA00023284"/>
    </source>
</evidence>
<dbReference type="Gene3D" id="3.40.30.10">
    <property type="entry name" value="Glutaredoxin"/>
    <property type="match status" value="1"/>
</dbReference>
<dbReference type="Pfam" id="PF00462">
    <property type="entry name" value="Glutaredoxin"/>
    <property type="match status" value="1"/>
</dbReference>
<dbReference type="PANTHER" id="PTHR10293">
    <property type="entry name" value="GLUTAREDOXIN FAMILY MEMBER"/>
    <property type="match status" value="1"/>
</dbReference>
<dbReference type="GO" id="GO:0003677">
    <property type="term" value="F:DNA binding"/>
    <property type="evidence" value="ECO:0007669"/>
    <property type="project" value="InterPro"/>
</dbReference>
<dbReference type="SUPFAM" id="SSF52833">
    <property type="entry name" value="Thioredoxin-like"/>
    <property type="match status" value="1"/>
</dbReference>
<dbReference type="GO" id="GO:0005759">
    <property type="term" value="C:mitochondrial matrix"/>
    <property type="evidence" value="ECO:0007669"/>
    <property type="project" value="TreeGrafter"/>
</dbReference>
<sequence length="425" mass="49394">MALRMLIGSRNTAINSMLFTTCRLYCSSVKDKIDNLVKKSKVVIFMKGIPENPRCGFSNAVVQILRMHGVEYDSYDVLEDENIRQEKLNHDNYDQWSRDMKYVLMERGLWKIVNGTEKAPKDAVPKTGTDESPELSKAILDYETRSNIAVSLIYLNIETSYRKIVENCEDPVTIWTELRRQFMPDSRSHHMRLFSELVECRILPDESIGLFSARLTRIFSQIKSLDSSFSECYLSYQMLRYLPISYDVINQNILRWKMDDFIYKDIVTELIAEESRLKLRNNDSFACHIYTDKSVKQGSSYSSINLNPNYIVEERCTRNVQESSDSQLSDLTSDDSALNLRRVKWLRKPKTRADGSRTDIYFFEQGSNQRLRSLNEVKNYCTRNNIVYEPNLFNFSGNDHFEGVVNDDRASDNDDETSCNISESS</sequence>
<dbReference type="Pfam" id="PF14223">
    <property type="entry name" value="Retrotran_gag_2"/>
    <property type="match status" value="1"/>
</dbReference>
<organism evidence="3 4">
    <name type="scientific">Larinioides sclopetarius</name>
    <dbReference type="NCBI Taxonomy" id="280406"/>
    <lineage>
        <taxon>Eukaryota</taxon>
        <taxon>Metazoa</taxon>
        <taxon>Ecdysozoa</taxon>
        <taxon>Arthropoda</taxon>
        <taxon>Chelicerata</taxon>
        <taxon>Arachnida</taxon>
        <taxon>Araneae</taxon>
        <taxon>Araneomorphae</taxon>
        <taxon>Entelegynae</taxon>
        <taxon>Araneoidea</taxon>
        <taxon>Araneidae</taxon>
        <taxon>Larinioides</taxon>
    </lineage>
</organism>
<dbReference type="PANTHER" id="PTHR10293:SF16">
    <property type="entry name" value="GLUTAREDOXIN-RELATED PROTEIN 5, MITOCHONDRIAL"/>
    <property type="match status" value="1"/>
</dbReference>
<dbReference type="SUPFAM" id="SSF54171">
    <property type="entry name" value="DNA-binding domain"/>
    <property type="match status" value="1"/>
</dbReference>
<dbReference type="EMBL" id="CAXIEN010000339">
    <property type="protein sequence ID" value="CAL1294136.1"/>
    <property type="molecule type" value="Genomic_DNA"/>
</dbReference>
<name>A0AAV2BD28_9ARAC</name>
<comment type="caution">
    <text evidence="3">The sequence shown here is derived from an EMBL/GenBank/DDBJ whole genome shotgun (WGS) entry which is preliminary data.</text>
</comment>
<dbReference type="InterPro" id="IPR016177">
    <property type="entry name" value="DNA-bd_dom_sf"/>
</dbReference>
<proteinExistence type="predicted"/>
<evidence type="ECO:0000313" key="4">
    <source>
        <dbReference type="Proteomes" id="UP001497382"/>
    </source>
</evidence>
<feature type="domain" description="Glutaredoxin" evidence="2">
    <location>
        <begin position="42"/>
        <end position="86"/>
    </location>
</feature>
<dbReference type="InterPro" id="IPR036249">
    <property type="entry name" value="Thioredoxin-like_sf"/>
</dbReference>